<name>A0A4U6XGD0_9PEZI</name>
<protein>
    <submittedName>
        <fullName evidence="1">Uncharacterized protein</fullName>
    </submittedName>
</protein>
<organism evidence="1 2">
    <name type="scientific">Colletotrichum tanaceti</name>
    <dbReference type="NCBI Taxonomy" id="1306861"/>
    <lineage>
        <taxon>Eukaryota</taxon>
        <taxon>Fungi</taxon>
        <taxon>Dikarya</taxon>
        <taxon>Ascomycota</taxon>
        <taxon>Pezizomycotina</taxon>
        <taxon>Sordariomycetes</taxon>
        <taxon>Hypocreomycetidae</taxon>
        <taxon>Glomerellales</taxon>
        <taxon>Glomerellaceae</taxon>
        <taxon>Colletotrichum</taxon>
        <taxon>Colletotrichum destructivum species complex</taxon>
    </lineage>
</organism>
<proteinExistence type="predicted"/>
<evidence type="ECO:0000313" key="2">
    <source>
        <dbReference type="Proteomes" id="UP000310108"/>
    </source>
</evidence>
<dbReference type="EMBL" id="PJEX01000206">
    <property type="protein sequence ID" value="TKW53047.1"/>
    <property type="molecule type" value="Genomic_DNA"/>
</dbReference>
<accession>A0A4U6XGD0</accession>
<reference evidence="1 2" key="1">
    <citation type="journal article" date="2019" name="PLoS ONE">
        <title>Comparative genome analysis indicates high evolutionary potential of pathogenicity genes in Colletotrichum tanaceti.</title>
        <authorList>
            <person name="Lelwala R.V."/>
            <person name="Korhonen P.K."/>
            <person name="Young N.D."/>
            <person name="Scott J.B."/>
            <person name="Ades P.A."/>
            <person name="Gasser R.B."/>
            <person name="Taylor P.W.J."/>
        </authorList>
    </citation>
    <scope>NUCLEOTIDE SEQUENCE [LARGE SCALE GENOMIC DNA]</scope>
    <source>
        <strain evidence="1">BRIP57314</strain>
    </source>
</reference>
<keyword evidence="2" id="KW-1185">Reference proteome</keyword>
<dbReference type="AlphaFoldDB" id="A0A4U6XGD0"/>
<comment type="caution">
    <text evidence="1">The sequence shown here is derived from an EMBL/GenBank/DDBJ whole genome shotgun (WGS) entry which is preliminary data.</text>
</comment>
<gene>
    <name evidence="1" type="ORF">CTA1_6962</name>
</gene>
<dbReference type="Proteomes" id="UP000310108">
    <property type="component" value="Unassembled WGS sequence"/>
</dbReference>
<evidence type="ECO:0000313" key="1">
    <source>
        <dbReference type="EMBL" id="TKW53047.1"/>
    </source>
</evidence>
<sequence>MYYTTYSQAACGWSHDACQPQLPCLLSRCPGWLVRTQVAALWAWVAAEDWDRNLADSDKVSHFSPKSVG</sequence>